<sequence>MDSRGGSYRQDRHDPRHGEKARTWRRIYWQQADDEMPGFWVLVGKITALFEGELGTKGGKKTAAKPRIERRNTGSDFKYLTK</sequence>
<dbReference type="AlphaFoldDB" id="A0A7R9BTQ6"/>
<gene>
    <name evidence="2" type="ORF">NMOB1V02_LOCUS8019</name>
</gene>
<proteinExistence type="predicted"/>
<accession>A0A7R9BTQ6</accession>
<keyword evidence="3" id="KW-1185">Reference proteome</keyword>
<dbReference type="EMBL" id="OA884155">
    <property type="protein sequence ID" value="CAD7280359.1"/>
    <property type="molecule type" value="Genomic_DNA"/>
</dbReference>
<organism evidence="2">
    <name type="scientific">Notodromas monacha</name>
    <dbReference type="NCBI Taxonomy" id="399045"/>
    <lineage>
        <taxon>Eukaryota</taxon>
        <taxon>Metazoa</taxon>
        <taxon>Ecdysozoa</taxon>
        <taxon>Arthropoda</taxon>
        <taxon>Crustacea</taxon>
        <taxon>Oligostraca</taxon>
        <taxon>Ostracoda</taxon>
        <taxon>Podocopa</taxon>
        <taxon>Podocopida</taxon>
        <taxon>Cypridocopina</taxon>
        <taxon>Cypridoidea</taxon>
        <taxon>Cyprididae</taxon>
        <taxon>Notodromas</taxon>
    </lineage>
</organism>
<evidence type="ECO:0000313" key="3">
    <source>
        <dbReference type="Proteomes" id="UP000678499"/>
    </source>
</evidence>
<protein>
    <submittedName>
        <fullName evidence="2">Uncharacterized protein</fullName>
    </submittedName>
</protein>
<reference evidence="2" key="1">
    <citation type="submission" date="2020-11" db="EMBL/GenBank/DDBJ databases">
        <authorList>
            <person name="Tran Van P."/>
        </authorList>
    </citation>
    <scope>NUCLEOTIDE SEQUENCE</scope>
</reference>
<feature type="region of interest" description="Disordered" evidence="1">
    <location>
        <begin position="1"/>
        <end position="20"/>
    </location>
</feature>
<evidence type="ECO:0000313" key="2">
    <source>
        <dbReference type="EMBL" id="CAD7280359.1"/>
    </source>
</evidence>
<feature type="region of interest" description="Disordered" evidence="1">
    <location>
        <begin position="56"/>
        <end position="82"/>
    </location>
</feature>
<dbReference type="EMBL" id="CAJPEX010002118">
    <property type="protein sequence ID" value="CAG0920511.1"/>
    <property type="molecule type" value="Genomic_DNA"/>
</dbReference>
<name>A0A7R9BTQ6_9CRUS</name>
<dbReference type="Proteomes" id="UP000678499">
    <property type="component" value="Unassembled WGS sequence"/>
</dbReference>
<evidence type="ECO:0000256" key="1">
    <source>
        <dbReference type="SAM" id="MobiDB-lite"/>
    </source>
</evidence>